<dbReference type="InterPro" id="IPR022555">
    <property type="entry name" value="DUF2577"/>
</dbReference>
<accession>A0A645FBN4</accession>
<evidence type="ECO:0000313" key="1">
    <source>
        <dbReference type="EMBL" id="MPN09853.1"/>
    </source>
</evidence>
<evidence type="ECO:0008006" key="2">
    <source>
        <dbReference type="Google" id="ProtNLM"/>
    </source>
</evidence>
<name>A0A645FBN4_9ZZZZ</name>
<reference evidence="1" key="1">
    <citation type="submission" date="2019-08" db="EMBL/GenBank/DDBJ databases">
        <authorList>
            <person name="Kucharzyk K."/>
            <person name="Murdoch R.W."/>
            <person name="Higgins S."/>
            <person name="Loffler F."/>
        </authorList>
    </citation>
    <scope>NUCLEOTIDE SEQUENCE</scope>
</reference>
<dbReference type="Pfam" id="PF10844">
    <property type="entry name" value="DUF2577"/>
    <property type="match status" value="1"/>
</dbReference>
<protein>
    <recommendedName>
        <fullName evidence="2">DUF2577 domain-containing protein</fullName>
    </recommendedName>
</protein>
<dbReference type="AlphaFoldDB" id="A0A645FBN4"/>
<proteinExistence type="predicted"/>
<sequence length="133" mass="14500">MGVNLLHDSNDFVNTIKKAAVEAVNASKPMAVVYGKVISSSPLKINVEQKMTLTSAQLVLTRNVTDYKVEMTVDHATEYKSGGTGDSAFASHNHAYTGRKTFTIHNGLVVGDEVLMIQMQGGQRYIVIDRVIT</sequence>
<dbReference type="EMBL" id="VSSQ01055977">
    <property type="protein sequence ID" value="MPN09853.1"/>
    <property type="molecule type" value="Genomic_DNA"/>
</dbReference>
<organism evidence="1">
    <name type="scientific">bioreactor metagenome</name>
    <dbReference type="NCBI Taxonomy" id="1076179"/>
    <lineage>
        <taxon>unclassified sequences</taxon>
        <taxon>metagenomes</taxon>
        <taxon>ecological metagenomes</taxon>
    </lineage>
</organism>
<comment type="caution">
    <text evidence="1">The sequence shown here is derived from an EMBL/GenBank/DDBJ whole genome shotgun (WGS) entry which is preliminary data.</text>
</comment>
<gene>
    <name evidence="1" type="ORF">SDC9_157146</name>
</gene>